<sequence length="225" mass="23483">MARTGTARAGAPSWPELAASDPMRALEEFAAGWYPAERPPGTGAYPGLPGPLARFHRLAAARPRLLGGQNRLLPPHGSGGGAVHVLGEENQGVFSWELRRTAEGFGDDPVVWFSVEGEEPVAEQEPLSGFLLQFALYEAAVCSGYGACASAVPAAQADAVTGALAPVPLRPFLAPWMPTLLYAGQDLVVSVSASGALFDVWAGAAHPGALSALRDLPLAWDRFDG</sequence>
<dbReference type="OrthoDB" id="3526086at2"/>
<evidence type="ECO:0000313" key="1">
    <source>
        <dbReference type="EMBL" id="SHJ85647.1"/>
    </source>
</evidence>
<dbReference type="EMBL" id="FQZK01000010">
    <property type="protein sequence ID" value="SHJ85647.1"/>
    <property type="molecule type" value="Genomic_DNA"/>
</dbReference>
<gene>
    <name evidence="1" type="ORF">SAMN05421803_110161</name>
</gene>
<evidence type="ECO:0008006" key="3">
    <source>
        <dbReference type="Google" id="ProtNLM"/>
    </source>
</evidence>
<accession>A0A1M6MQA5</accession>
<dbReference type="STRING" id="758803.SAMN05421803_110161"/>
<keyword evidence="2" id="KW-1185">Reference proteome</keyword>
<protein>
    <recommendedName>
        <fullName evidence="3">SMI1/KNR4 family protein</fullName>
    </recommendedName>
</protein>
<dbReference type="AlphaFoldDB" id="A0A1M6MQA5"/>
<name>A0A1M6MQA5_9ACTN</name>
<reference evidence="1 2" key="1">
    <citation type="submission" date="2016-11" db="EMBL/GenBank/DDBJ databases">
        <authorList>
            <person name="Jaros S."/>
            <person name="Januszkiewicz K."/>
            <person name="Wedrychowicz H."/>
        </authorList>
    </citation>
    <scope>NUCLEOTIDE SEQUENCE [LARGE SCALE GENOMIC DNA]</scope>
    <source>
        <strain evidence="1 2">CGMCC 4.5723</strain>
    </source>
</reference>
<proteinExistence type="predicted"/>
<dbReference type="RefSeq" id="WP_073380437.1">
    <property type="nucleotide sequence ID" value="NZ_FQZK01000010.1"/>
</dbReference>
<evidence type="ECO:0000313" key="2">
    <source>
        <dbReference type="Proteomes" id="UP000184452"/>
    </source>
</evidence>
<dbReference type="Proteomes" id="UP000184452">
    <property type="component" value="Unassembled WGS sequence"/>
</dbReference>
<organism evidence="1 2">
    <name type="scientific">Nocardiopsis flavescens</name>
    <dbReference type="NCBI Taxonomy" id="758803"/>
    <lineage>
        <taxon>Bacteria</taxon>
        <taxon>Bacillati</taxon>
        <taxon>Actinomycetota</taxon>
        <taxon>Actinomycetes</taxon>
        <taxon>Streptosporangiales</taxon>
        <taxon>Nocardiopsidaceae</taxon>
        <taxon>Nocardiopsis</taxon>
    </lineage>
</organism>